<accession>A0AAN6DK66</accession>
<name>A0AAN6DK66_9EURO</name>
<evidence type="ECO:0000313" key="3">
    <source>
        <dbReference type="Proteomes" id="UP001203852"/>
    </source>
</evidence>
<comment type="caution">
    <text evidence="2">The sequence shown here is derived from an EMBL/GenBank/DDBJ whole genome shotgun (WGS) entry which is preliminary data.</text>
</comment>
<evidence type="ECO:0000313" key="2">
    <source>
        <dbReference type="EMBL" id="KAI1607919.1"/>
    </source>
</evidence>
<keyword evidence="1" id="KW-0175">Coiled coil</keyword>
<dbReference type="AlphaFoldDB" id="A0AAN6DK66"/>
<sequence length="209" mass="23849">MDAMEEQSQGRLLELRTEARPMQNAINKLRSEISTLDDVQKELRKAATDLSKIRHEIADATATNFLLLRPLQLDIWKDDFDVLGYKITSNQHTFKQIEQGYAEELVERVEVMEGFLHLLGEFKVLHGRKDRFQLRKTKSCLKVTEVILKGTSKGWGRVSDKKKGMMEESRTISGRASIEYMGTATMLISAHHAVVAMLTTNEERLGEGR</sequence>
<protein>
    <submittedName>
        <fullName evidence="2">Uncharacterized protein</fullName>
    </submittedName>
</protein>
<feature type="coiled-coil region" evidence="1">
    <location>
        <begin position="22"/>
        <end position="56"/>
    </location>
</feature>
<keyword evidence="3" id="KW-1185">Reference proteome</keyword>
<reference evidence="2" key="1">
    <citation type="journal article" date="2022" name="bioRxiv">
        <title>Deciphering the potential niche of two novel black yeast fungi from a biological soil crust based on their genomes, phenotypes, and melanin regulation.</title>
        <authorList>
            <consortium name="DOE Joint Genome Institute"/>
            <person name="Carr E.C."/>
            <person name="Barton Q."/>
            <person name="Grambo S."/>
            <person name="Sullivan M."/>
            <person name="Renfro C.M."/>
            <person name="Kuo A."/>
            <person name="Pangilinan J."/>
            <person name="Lipzen A."/>
            <person name="Keymanesh K."/>
            <person name="Savage E."/>
            <person name="Barry K."/>
            <person name="Grigoriev I.V."/>
            <person name="Riekhof W.R."/>
            <person name="Harris S.S."/>
        </authorList>
    </citation>
    <scope>NUCLEOTIDE SEQUENCE</scope>
    <source>
        <strain evidence="2">JF 03-4F</strain>
    </source>
</reference>
<gene>
    <name evidence="2" type="ORF">EDD36DRAFT_112013</name>
</gene>
<dbReference type="EMBL" id="MU404365">
    <property type="protein sequence ID" value="KAI1607919.1"/>
    <property type="molecule type" value="Genomic_DNA"/>
</dbReference>
<dbReference type="Proteomes" id="UP001203852">
    <property type="component" value="Unassembled WGS sequence"/>
</dbReference>
<evidence type="ECO:0000256" key="1">
    <source>
        <dbReference type="SAM" id="Coils"/>
    </source>
</evidence>
<proteinExistence type="predicted"/>
<organism evidence="2 3">
    <name type="scientific">Exophiala viscosa</name>
    <dbReference type="NCBI Taxonomy" id="2486360"/>
    <lineage>
        <taxon>Eukaryota</taxon>
        <taxon>Fungi</taxon>
        <taxon>Dikarya</taxon>
        <taxon>Ascomycota</taxon>
        <taxon>Pezizomycotina</taxon>
        <taxon>Eurotiomycetes</taxon>
        <taxon>Chaetothyriomycetidae</taxon>
        <taxon>Chaetothyriales</taxon>
        <taxon>Herpotrichiellaceae</taxon>
        <taxon>Exophiala</taxon>
    </lineage>
</organism>